<feature type="transmembrane region" description="Helical" evidence="1">
    <location>
        <begin position="82"/>
        <end position="100"/>
    </location>
</feature>
<accession>A0ABW8LX89</accession>
<keyword evidence="3" id="KW-1185">Reference proteome</keyword>
<dbReference type="Proteomes" id="UP001620295">
    <property type="component" value="Unassembled WGS sequence"/>
</dbReference>
<feature type="transmembrane region" description="Helical" evidence="1">
    <location>
        <begin position="112"/>
        <end position="131"/>
    </location>
</feature>
<keyword evidence="1" id="KW-0472">Membrane</keyword>
<evidence type="ECO:0000256" key="1">
    <source>
        <dbReference type="SAM" id="Phobius"/>
    </source>
</evidence>
<dbReference type="EMBL" id="JBJDQH010000014">
    <property type="protein sequence ID" value="MFK4270532.1"/>
    <property type="molecule type" value="Genomic_DNA"/>
</dbReference>
<evidence type="ECO:0000313" key="3">
    <source>
        <dbReference type="Proteomes" id="UP001620295"/>
    </source>
</evidence>
<keyword evidence="1" id="KW-1133">Transmembrane helix</keyword>
<name>A0ABW8LX89_9ACTN</name>
<organism evidence="2 3">
    <name type="scientific">Streptomyces milbemycinicus</name>
    <dbReference type="NCBI Taxonomy" id="476552"/>
    <lineage>
        <taxon>Bacteria</taxon>
        <taxon>Bacillati</taxon>
        <taxon>Actinomycetota</taxon>
        <taxon>Actinomycetes</taxon>
        <taxon>Kitasatosporales</taxon>
        <taxon>Streptomycetaceae</taxon>
        <taxon>Streptomyces</taxon>
    </lineage>
</organism>
<comment type="caution">
    <text evidence="2">The sequence shown here is derived from an EMBL/GenBank/DDBJ whole genome shotgun (WGS) entry which is preliminary data.</text>
</comment>
<dbReference type="RefSeq" id="WP_358701191.1">
    <property type="nucleotide sequence ID" value="NZ_JBFACG010000001.1"/>
</dbReference>
<keyword evidence="1" id="KW-0812">Transmembrane</keyword>
<gene>
    <name evidence="2" type="ORF">ACI2L5_37235</name>
</gene>
<evidence type="ECO:0000313" key="2">
    <source>
        <dbReference type="EMBL" id="MFK4270532.1"/>
    </source>
</evidence>
<proteinExistence type="predicted"/>
<reference evidence="2 3" key="1">
    <citation type="submission" date="2024-11" db="EMBL/GenBank/DDBJ databases">
        <title>The Natural Products Discovery Center: Release of the First 8490 Sequenced Strains for Exploring Actinobacteria Biosynthetic Diversity.</title>
        <authorList>
            <person name="Kalkreuter E."/>
            <person name="Kautsar S.A."/>
            <person name="Yang D."/>
            <person name="Bader C.D."/>
            <person name="Teijaro C.N."/>
            <person name="Fluegel L."/>
            <person name="Davis C.M."/>
            <person name="Simpson J.R."/>
            <person name="Lauterbach L."/>
            <person name="Steele A.D."/>
            <person name="Gui C."/>
            <person name="Meng S."/>
            <person name="Li G."/>
            <person name="Viehrig K."/>
            <person name="Ye F."/>
            <person name="Su P."/>
            <person name="Kiefer A.F."/>
            <person name="Nichols A."/>
            <person name="Cepeda A.J."/>
            <person name="Yan W."/>
            <person name="Fan B."/>
            <person name="Jiang Y."/>
            <person name="Adhikari A."/>
            <person name="Zheng C.-J."/>
            <person name="Schuster L."/>
            <person name="Cowan T.M."/>
            <person name="Smanski M.J."/>
            <person name="Chevrette M.G."/>
            <person name="De Carvalho L.P.S."/>
            <person name="Shen B."/>
        </authorList>
    </citation>
    <scope>NUCLEOTIDE SEQUENCE [LARGE SCALE GENOMIC DNA]</scope>
    <source>
        <strain evidence="2 3">NPDC020863</strain>
    </source>
</reference>
<protein>
    <submittedName>
        <fullName evidence="2">Uncharacterized protein</fullName>
    </submittedName>
</protein>
<sequence>MVTGHTGERSETRKKTVGAGPGFGHTLGLLVLAISEWVRADLKDATSLASHSYLKNMIEFAGELADTNWYKSAVDLYDKVSFGQPRAALWAAVFMALVVRLNRHGPEEAQQVLSWVTAAYCLLATVALMPYLAAPGAGVILLLALSAGLVHTATR</sequence>